<evidence type="ECO:0000313" key="6">
    <source>
        <dbReference type="Proteomes" id="UP001143981"/>
    </source>
</evidence>
<dbReference type="InterPro" id="IPR059070">
    <property type="entry name" value="TPR_VPS8_2"/>
</dbReference>
<accession>A0A9W7YB04</accession>
<dbReference type="PANTHER" id="PTHR12616:SF8">
    <property type="entry name" value="VACUOLAR PROTEIN SORTING-ASSOCIATED PROTEIN 8 HOMOLOG"/>
    <property type="match status" value="1"/>
</dbReference>
<dbReference type="GO" id="GO:0005770">
    <property type="term" value="C:late endosome"/>
    <property type="evidence" value="ECO:0007669"/>
    <property type="project" value="TreeGrafter"/>
</dbReference>
<dbReference type="GO" id="GO:0030897">
    <property type="term" value="C:HOPS complex"/>
    <property type="evidence" value="ECO:0007669"/>
    <property type="project" value="TreeGrafter"/>
</dbReference>
<dbReference type="GO" id="GO:0006623">
    <property type="term" value="P:protein targeting to vacuole"/>
    <property type="evidence" value="ECO:0007669"/>
    <property type="project" value="InterPro"/>
</dbReference>
<dbReference type="EMBL" id="JANBOI010000056">
    <property type="protein sequence ID" value="KAJ1734803.1"/>
    <property type="molecule type" value="Genomic_DNA"/>
</dbReference>
<comment type="similarity">
    <text evidence="1">Belongs to the VPS8 family.</text>
</comment>
<protein>
    <recommendedName>
        <fullName evidence="7">Vacuolar protein sorting-associated protein 8 central domain-containing protein</fullName>
    </recommendedName>
</protein>
<feature type="domain" description="Vacuolar protein sorting-associated protein 8 central" evidence="3">
    <location>
        <begin position="557"/>
        <end position="716"/>
    </location>
</feature>
<dbReference type="Gene3D" id="2.130.10.10">
    <property type="entry name" value="YVTN repeat-like/Quinoprotein amine dehydrogenase"/>
    <property type="match status" value="1"/>
</dbReference>
<name>A0A9W7YB04_9FUNG</name>
<feature type="domain" description="VPS8-like TPR-like repeats" evidence="4">
    <location>
        <begin position="1191"/>
        <end position="1346"/>
    </location>
</feature>
<dbReference type="Proteomes" id="UP001143981">
    <property type="component" value="Unassembled WGS sequence"/>
</dbReference>
<dbReference type="InterPro" id="IPR025941">
    <property type="entry name" value="Vps8_central_dom"/>
</dbReference>
<dbReference type="Pfam" id="PF12816">
    <property type="entry name" value="TPR_Vps8"/>
    <property type="match status" value="1"/>
</dbReference>
<dbReference type="InterPro" id="IPR015943">
    <property type="entry name" value="WD40/YVTN_repeat-like_dom_sf"/>
</dbReference>
<evidence type="ECO:0000256" key="2">
    <source>
        <dbReference type="SAM" id="MobiDB-lite"/>
    </source>
</evidence>
<sequence length="1516" mass="162547">MDTDTVPSTPRSALEPTPESEYESRIANLDSAPSQRTTEYFSWHQLADMTGKLPSLAEQFGPLSAACMGDYVALGTEGGVVVVADYLGRAKAVLAPQAAAAYGSVSALAFSADHLALVAGYSQGFVAVWDWVKGVTVSASRPLQPDDRPGVVGHPLGTAVTAVGFVGASRHRYISASAGGHALYHHIVRRLLTTVSTAPLGSTDAETLFEAAALPQGGRSCATDDMGLVAVLTDASLGVWSTRHSVAQQYRASHQLSAGKHAARRTIPRRPYAGCVAWQPVREYTKATAVPDPAELDDTLPMLAYSWGSNIAVLAVRLEHNVAENGAPMGSAPPRVRLERKQTWTAVEDVVFCCWIEASVLLYMTRSQQLFVFEVALRQETAICASPPGAVSGRPWVTLATGAEAEALYAHAMCVYKRRVFAVCGASSVYTGRLLSWAERLQLLVEQDRHIDAITLATGFYQGRTGRIVAGLPRPPHPGDAGRTRRQVLVGGRLEELMHSALERTLAAAQGPGRAGDPEVHALASICVEACLALGNLGLLFGDIFEHFATEPVRRHIFLATIEPFILSGEIARLPPQILNAMIDSYATAPALVSRLGETLMHLNLRPGEFDIDRVLGICRQHRLWRTFARVWLAMGDPTAPVMSIVAAARSADGDGDGQGLGSAEDAGLGDEAPGVVVFEYLDMVLRGRSYPDGQLIAPQGRAEKYSALVAELVFPPVEAGPALDCVPLAFDPLLALLGLGTERFLATLRRVLGDPFIGFINLIIRPASRTTPKNSDRTLRRASQVKSFLQIVVDTFYVLATAAYADPEHSALSRRQVGLLSSFALSLYATRFPLIYLKDETLAEWSSMLLRLGDASTRAEREHAFELLFRLNPPRAYDEYIERVRDAGFFRVLEQIYSALERHDDALQTLLDHPDFAQHRAVFPAMRELAASGRPKALACIASFVQSSAARLAELDADAFAAAVGSISSLDHDVVVGLLRDAPPLQFAYLRALLDPAPDALARSPEARVADERAPPNIGLSDEQHIVVYPFKSLVPGSAEQSSGFPQRYHERYLELMCQLSPGGVVQYLRRHADLSPEPFRLAHVQAVCRQFGVSDGIVWALVRLGDFSGALQTLLLQADQAAERVAATLPDADGGAGAQEPPALSEACRERLIEHLDAADRSIDGCIDVCKSALARLGRTGTSAGDAAAQAQSDYRQLAGAQLCDLWLALLRHTLGHLHETGRMLDGLGPAAAAATREAWQLVSKRQRWMLQSVLDALISAASPATSFISLRHIVQQLIAAGSATGGGGGGDGQPGAARSLGYAEVQHLLAVAVSAYKTEAQLVALTNVLVDYDLFTTFAQLVRSQKQGWHVPADGRADGRVLARHDASSVGCSKCRRPLFADMRQARAMAGLRTRTAQYYESSALRVLDLHVFEDPSAQWQWMKLRAAAATHDAYLDMGGAGGGGGAPGAQQQAVLFKCGHGFHRQCLSTAAAAGKDAAAGRDLAAAHGLAVPECLQCAGRAAGGHRRDRAAA</sequence>
<feature type="compositionally biased region" description="Polar residues" evidence="2">
    <location>
        <begin position="1"/>
        <end position="11"/>
    </location>
</feature>
<keyword evidence="6" id="KW-1185">Reference proteome</keyword>
<dbReference type="OrthoDB" id="289913at2759"/>
<dbReference type="Pfam" id="PF25066">
    <property type="entry name" value="TPR_VPS8_2"/>
    <property type="match status" value="1"/>
</dbReference>
<evidence type="ECO:0000259" key="4">
    <source>
        <dbReference type="Pfam" id="PF25066"/>
    </source>
</evidence>
<evidence type="ECO:0000313" key="5">
    <source>
        <dbReference type="EMBL" id="KAJ1734803.1"/>
    </source>
</evidence>
<dbReference type="GO" id="GO:0034058">
    <property type="term" value="P:endosomal vesicle fusion"/>
    <property type="evidence" value="ECO:0007669"/>
    <property type="project" value="TreeGrafter"/>
</dbReference>
<dbReference type="InterPro" id="IPR045111">
    <property type="entry name" value="Vps41/Vps8"/>
</dbReference>
<organism evidence="5 6">
    <name type="scientific">Coemansia biformis</name>
    <dbReference type="NCBI Taxonomy" id="1286918"/>
    <lineage>
        <taxon>Eukaryota</taxon>
        <taxon>Fungi</taxon>
        <taxon>Fungi incertae sedis</taxon>
        <taxon>Zoopagomycota</taxon>
        <taxon>Kickxellomycotina</taxon>
        <taxon>Kickxellomycetes</taxon>
        <taxon>Kickxellales</taxon>
        <taxon>Kickxellaceae</taxon>
        <taxon>Coemansia</taxon>
    </lineage>
</organism>
<evidence type="ECO:0000259" key="3">
    <source>
        <dbReference type="Pfam" id="PF12816"/>
    </source>
</evidence>
<dbReference type="Pfam" id="PF23410">
    <property type="entry name" value="Beta-prop_VPS8"/>
    <property type="match status" value="1"/>
</dbReference>
<reference evidence="5" key="1">
    <citation type="submission" date="2022-07" db="EMBL/GenBank/DDBJ databases">
        <title>Phylogenomic reconstructions and comparative analyses of Kickxellomycotina fungi.</title>
        <authorList>
            <person name="Reynolds N.K."/>
            <person name="Stajich J.E."/>
            <person name="Barry K."/>
            <person name="Grigoriev I.V."/>
            <person name="Crous P."/>
            <person name="Smith M.E."/>
        </authorList>
    </citation>
    <scope>NUCLEOTIDE SEQUENCE</scope>
    <source>
        <strain evidence="5">BCRC 34381</strain>
    </source>
</reference>
<dbReference type="SUPFAM" id="SSF63829">
    <property type="entry name" value="Calcium-dependent phosphotriesterase"/>
    <property type="match status" value="1"/>
</dbReference>
<comment type="caution">
    <text evidence="5">The sequence shown here is derived from an EMBL/GenBank/DDBJ whole genome shotgun (WGS) entry which is preliminary data.</text>
</comment>
<dbReference type="PANTHER" id="PTHR12616">
    <property type="entry name" value="VACUOLAR PROTEIN SORTING VPS41"/>
    <property type="match status" value="1"/>
</dbReference>
<feature type="region of interest" description="Disordered" evidence="2">
    <location>
        <begin position="1"/>
        <end position="24"/>
    </location>
</feature>
<proteinExistence type="inferred from homology"/>
<evidence type="ECO:0008006" key="7">
    <source>
        <dbReference type="Google" id="ProtNLM"/>
    </source>
</evidence>
<gene>
    <name evidence="5" type="ORF">LPJ61_000883</name>
</gene>
<evidence type="ECO:0000256" key="1">
    <source>
        <dbReference type="ARBA" id="ARBA00009422"/>
    </source>
</evidence>